<dbReference type="GO" id="GO:0016020">
    <property type="term" value="C:membrane"/>
    <property type="evidence" value="ECO:0007669"/>
    <property type="project" value="UniProtKB-SubCell"/>
</dbReference>
<proteinExistence type="inferred from homology"/>
<keyword evidence="6" id="KW-0564">Palmitate</keyword>
<evidence type="ECO:0000313" key="11">
    <source>
        <dbReference type="Proteomes" id="UP000225766"/>
    </source>
</evidence>
<dbReference type="InterPro" id="IPR008844">
    <property type="entry name" value="Spore_GerAC-like"/>
</dbReference>
<feature type="domain" description="Spore germination GerAC-like C-terminal" evidence="8">
    <location>
        <begin position="196"/>
        <end position="355"/>
    </location>
</feature>
<evidence type="ECO:0000256" key="3">
    <source>
        <dbReference type="ARBA" id="ARBA00022544"/>
    </source>
</evidence>
<dbReference type="AlphaFoldDB" id="A0A2C1L3G1"/>
<gene>
    <name evidence="10" type="ORF">COD19_18950</name>
</gene>
<feature type="domain" description="Spore germination protein N-terminal" evidence="9">
    <location>
        <begin position="27"/>
        <end position="187"/>
    </location>
</feature>
<keyword evidence="7" id="KW-0449">Lipoprotein</keyword>
<evidence type="ECO:0000259" key="8">
    <source>
        <dbReference type="Pfam" id="PF05504"/>
    </source>
</evidence>
<dbReference type="Proteomes" id="UP000225766">
    <property type="component" value="Unassembled WGS sequence"/>
</dbReference>
<sequence>MKKITQKQIILFGISLIFMTGCLQKSLIDDVQLIQGVVYDTTKDKIKATIVCPVQQKGHKVQVFENIANTVKQGRENASFESAQPFASGQLRVALFTEKLAKKDISVAYDTLLRDSSIGHAIYLGVLEGNGYDLFSGKYQNNFNVAIYIKNLLEHNMETGSLPYDNLHHNSNRYYKVGQDNFMPILKKQKDKIKIQGIALFNEETYVGKLEPKEMFVFRGLLEKHRLNSQEFKSHGGYVLINNIRSTPSYHVRIKNGKPSFYIQVKVDARLQEVSKRISLENKKNFELITKNIEKQLNTDSKKLLKKLQNLNVDPLGLGSKFKQHYKSFELKEWNKIYKTVPVRVKYIVNIENSGVIE</sequence>
<organism evidence="10 11">
    <name type="scientific">Bacillus cereus</name>
    <dbReference type="NCBI Taxonomy" id="1396"/>
    <lineage>
        <taxon>Bacteria</taxon>
        <taxon>Bacillati</taxon>
        <taxon>Bacillota</taxon>
        <taxon>Bacilli</taxon>
        <taxon>Bacillales</taxon>
        <taxon>Bacillaceae</taxon>
        <taxon>Bacillus</taxon>
        <taxon>Bacillus cereus group</taxon>
    </lineage>
</organism>
<keyword evidence="3" id="KW-0309">Germination</keyword>
<evidence type="ECO:0000313" key="10">
    <source>
        <dbReference type="EMBL" id="PGT99405.1"/>
    </source>
</evidence>
<dbReference type="Pfam" id="PF05504">
    <property type="entry name" value="Spore_GerAC"/>
    <property type="match status" value="1"/>
</dbReference>
<evidence type="ECO:0000259" key="9">
    <source>
        <dbReference type="Pfam" id="PF25198"/>
    </source>
</evidence>
<keyword evidence="4" id="KW-0732">Signal</keyword>
<dbReference type="EMBL" id="NUMG01000027">
    <property type="protein sequence ID" value="PGT99405.1"/>
    <property type="molecule type" value="Genomic_DNA"/>
</dbReference>
<dbReference type="InterPro" id="IPR057336">
    <property type="entry name" value="GerAC_N"/>
</dbReference>
<dbReference type="PANTHER" id="PTHR35789">
    <property type="entry name" value="SPORE GERMINATION PROTEIN B3"/>
    <property type="match status" value="1"/>
</dbReference>
<dbReference type="PROSITE" id="PS51257">
    <property type="entry name" value="PROKAR_LIPOPROTEIN"/>
    <property type="match status" value="1"/>
</dbReference>
<dbReference type="RefSeq" id="WP_065845875.1">
    <property type="nucleotide sequence ID" value="NZ_FWZJ01000088.1"/>
</dbReference>
<dbReference type="PANTHER" id="PTHR35789:SF1">
    <property type="entry name" value="SPORE GERMINATION PROTEIN B3"/>
    <property type="match status" value="1"/>
</dbReference>
<dbReference type="InterPro" id="IPR046953">
    <property type="entry name" value="Spore_GerAC-like_C"/>
</dbReference>
<comment type="subcellular location">
    <subcellularLocation>
        <location evidence="1">Membrane</location>
        <topology evidence="1">Lipid-anchor</topology>
    </subcellularLocation>
</comment>
<reference evidence="10 11" key="1">
    <citation type="submission" date="2017-09" db="EMBL/GenBank/DDBJ databases">
        <title>Large-scale bioinformatics analysis of Bacillus genomes uncovers conserved roles of natural products in bacterial physiology.</title>
        <authorList>
            <consortium name="Agbiome Team Llc"/>
            <person name="Bleich R.M."/>
            <person name="Grubbs K.J."/>
            <person name="Santa Maria K.C."/>
            <person name="Allen S.E."/>
            <person name="Farag S."/>
            <person name="Shank E.A."/>
            <person name="Bowers A."/>
        </authorList>
    </citation>
    <scope>NUCLEOTIDE SEQUENCE [LARGE SCALE GENOMIC DNA]</scope>
    <source>
        <strain evidence="10 11">AFS040105</strain>
    </source>
</reference>
<keyword evidence="5" id="KW-0472">Membrane</keyword>
<evidence type="ECO:0000256" key="7">
    <source>
        <dbReference type="ARBA" id="ARBA00023288"/>
    </source>
</evidence>
<accession>A0A2C1L3G1</accession>
<evidence type="ECO:0000256" key="5">
    <source>
        <dbReference type="ARBA" id="ARBA00023136"/>
    </source>
</evidence>
<dbReference type="NCBIfam" id="TIGR02887">
    <property type="entry name" value="spore_ger_x_C"/>
    <property type="match status" value="1"/>
</dbReference>
<protein>
    <submittedName>
        <fullName evidence="10">Ger(X)C family spore germination protein</fullName>
    </submittedName>
</protein>
<dbReference type="GO" id="GO:0009847">
    <property type="term" value="P:spore germination"/>
    <property type="evidence" value="ECO:0007669"/>
    <property type="project" value="InterPro"/>
</dbReference>
<dbReference type="Gene3D" id="3.30.300.210">
    <property type="entry name" value="Nutrient germinant receptor protein C, domain 3"/>
    <property type="match status" value="1"/>
</dbReference>
<comment type="caution">
    <text evidence="10">The sequence shown here is derived from an EMBL/GenBank/DDBJ whole genome shotgun (WGS) entry which is preliminary data.</text>
</comment>
<evidence type="ECO:0000256" key="1">
    <source>
        <dbReference type="ARBA" id="ARBA00004635"/>
    </source>
</evidence>
<dbReference type="Pfam" id="PF25198">
    <property type="entry name" value="Spore_GerAC_N"/>
    <property type="match status" value="1"/>
</dbReference>
<comment type="similarity">
    <text evidence="2">Belongs to the GerABKC lipoprotein family.</text>
</comment>
<name>A0A2C1L3G1_BACCE</name>
<evidence type="ECO:0000256" key="4">
    <source>
        <dbReference type="ARBA" id="ARBA00022729"/>
    </source>
</evidence>
<evidence type="ECO:0000256" key="2">
    <source>
        <dbReference type="ARBA" id="ARBA00007886"/>
    </source>
</evidence>
<dbReference type="InterPro" id="IPR038501">
    <property type="entry name" value="Spore_GerAC_C_sf"/>
</dbReference>
<evidence type="ECO:0000256" key="6">
    <source>
        <dbReference type="ARBA" id="ARBA00023139"/>
    </source>
</evidence>